<dbReference type="Proteomes" id="UP001367676">
    <property type="component" value="Unassembled WGS sequence"/>
</dbReference>
<organism evidence="1 2">
    <name type="scientific">Parthenolecanium corni</name>
    <dbReference type="NCBI Taxonomy" id="536013"/>
    <lineage>
        <taxon>Eukaryota</taxon>
        <taxon>Metazoa</taxon>
        <taxon>Ecdysozoa</taxon>
        <taxon>Arthropoda</taxon>
        <taxon>Hexapoda</taxon>
        <taxon>Insecta</taxon>
        <taxon>Pterygota</taxon>
        <taxon>Neoptera</taxon>
        <taxon>Paraneoptera</taxon>
        <taxon>Hemiptera</taxon>
        <taxon>Sternorrhyncha</taxon>
        <taxon>Coccoidea</taxon>
        <taxon>Coccidae</taxon>
        <taxon>Parthenolecanium</taxon>
    </lineage>
</organism>
<sequence>MMSLAAWSSSLVLPEFDSYGSTSSDVRARLVTATSRNLSFFLDLVQKVVDNCSKMAGCGETLNQVVLNRHNEGKVTSKCLDADSE</sequence>
<comment type="caution">
    <text evidence="1">The sequence shown here is derived from an EMBL/GenBank/DDBJ whole genome shotgun (WGS) entry which is preliminary data.</text>
</comment>
<protein>
    <submittedName>
        <fullName evidence="1">Uncharacterized protein</fullName>
    </submittedName>
</protein>
<evidence type="ECO:0000313" key="2">
    <source>
        <dbReference type="Proteomes" id="UP001367676"/>
    </source>
</evidence>
<name>A0AAN9YB20_9HEMI</name>
<gene>
    <name evidence="1" type="ORF">V9T40_004478</name>
</gene>
<dbReference type="EMBL" id="JBBCAQ010000004">
    <property type="protein sequence ID" value="KAK7604205.1"/>
    <property type="molecule type" value="Genomic_DNA"/>
</dbReference>
<keyword evidence="2" id="KW-1185">Reference proteome</keyword>
<accession>A0AAN9YB20</accession>
<dbReference type="AlphaFoldDB" id="A0AAN9YB20"/>
<reference evidence="1 2" key="1">
    <citation type="submission" date="2024-03" db="EMBL/GenBank/DDBJ databases">
        <title>Adaptation during the transition from Ophiocordyceps entomopathogen to insect associate is accompanied by gene loss and intensified selection.</title>
        <authorList>
            <person name="Ward C.M."/>
            <person name="Onetto C.A."/>
            <person name="Borneman A.R."/>
        </authorList>
    </citation>
    <scope>NUCLEOTIDE SEQUENCE [LARGE SCALE GENOMIC DNA]</scope>
    <source>
        <strain evidence="1">AWRI1</strain>
        <tissue evidence="1">Single Adult Female</tissue>
    </source>
</reference>
<proteinExistence type="predicted"/>
<evidence type="ECO:0000313" key="1">
    <source>
        <dbReference type="EMBL" id="KAK7604205.1"/>
    </source>
</evidence>